<dbReference type="InterPro" id="IPR014729">
    <property type="entry name" value="Rossmann-like_a/b/a_fold"/>
</dbReference>
<evidence type="ECO:0000256" key="3">
    <source>
        <dbReference type="ARBA" id="ARBA00022741"/>
    </source>
</evidence>
<dbReference type="EMBL" id="MGEK01000033">
    <property type="protein sequence ID" value="OGL81158.1"/>
    <property type="molecule type" value="Genomic_DNA"/>
</dbReference>
<keyword evidence="6 8" id="KW-0030">Aminoacyl-tRNA synthetase</keyword>
<comment type="caution">
    <text evidence="10">The sequence shown here is derived from an EMBL/GenBank/DDBJ whole genome shotgun (WGS) entry which is preliminary data.</text>
</comment>
<dbReference type="InterPro" id="IPR024109">
    <property type="entry name" value="Trp-tRNA-ligase_bac-type"/>
</dbReference>
<evidence type="ECO:0000256" key="6">
    <source>
        <dbReference type="ARBA" id="ARBA00023146"/>
    </source>
</evidence>
<dbReference type="InterPro" id="IPR002306">
    <property type="entry name" value="Trp-tRNA-ligase"/>
</dbReference>
<feature type="binding site" evidence="8">
    <location>
        <position position="141"/>
    </location>
    <ligand>
        <name>L-tryptophan</name>
        <dbReference type="ChEBI" id="CHEBI:57912"/>
    </ligand>
</feature>
<feature type="binding site" evidence="8">
    <location>
        <begin position="200"/>
        <end position="204"/>
    </location>
    <ligand>
        <name>ATP</name>
        <dbReference type="ChEBI" id="CHEBI:30616"/>
    </ligand>
</feature>
<keyword evidence="3 8" id="KW-0547">Nucleotide-binding</keyword>
<feature type="binding site" evidence="8">
    <location>
        <begin position="25"/>
        <end position="26"/>
    </location>
    <ligand>
        <name>ATP</name>
        <dbReference type="ChEBI" id="CHEBI:30616"/>
    </ligand>
</feature>
<dbReference type="Gene3D" id="1.10.240.10">
    <property type="entry name" value="Tyrosyl-Transfer RNA Synthetase"/>
    <property type="match status" value="1"/>
</dbReference>
<organism evidence="10 11">
    <name type="scientific">Candidatus Uhrbacteria bacterium RIFCSPLOWO2_01_FULL_47_25</name>
    <dbReference type="NCBI Taxonomy" id="1802402"/>
    <lineage>
        <taxon>Bacteria</taxon>
        <taxon>Candidatus Uhriibacteriota</taxon>
    </lineage>
</organism>
<dbReference type="PANTHER" id="PTHR43766:SF1">
    <property type="entry name" value="TRYPTOPHAN--TRNA LIGASE, MITOCHONDRIAL"/>
    <property type="match status" value="1"/>
</dbReference>
<comment type="subunit">
    <text evidence="8">Homodimer.</text>
</comment>
<dbReference type="GO" id="GO:0005524">
    <property type="term" value="F:ATP binding"/>
    <property type="evidence" value="ECO:0007669"/>
    <property type="project" value="UniProtKB-UniRule"/>
</dbReference>
<feature type="binding site" evidence="8">
    <location>
        <begin position="153"/>
        <end position="155"/>
    </location>
    <ligand>
        <name>ATP</name>
        <dbReference type="ChEBI" id="CHEBI:30616"/>
    </ligand>
</feature>
<dbReference type="GO" id="GO:0004830">
    <property type="term" value="F:tryptophan-tRNA ligase activity"/>
    <property type="evidence" value="ECO:0007669"/>
    <property type="project" value="UniProtKB-UniRule"/>
</dbReference>
<keyword evidence="8" id="KW-0963">Cytoplasm</keyword>
<proteinExistence type="inferred from homology"/>
<dbReference type="InterPro" id="IPR002305">
    <property type="entry name" value="aa-tRNA-synth_Ic"/>
</dbReference>
<dbReference type="Pfam" id="PF00579">
    <property type="entry name" value="tRNA-synt_1b"/>
    <property type="match status" value="1"/>
</dbReference>
<feature type="binding site" evidence="8">
    <location>
        <position position="191"/>
    </location>
    <ligand>
        <name>ATP</name>
        <dbReference type="ChEBI" id="CHEBI:30616"/>
    </ligand>
</feature>
<accession>A0A1F7UTX6</accession>
<evidence type="ECO:0000256" key="9">
    <source>
        <dbReference type="RuleBase" id="RU363036"/>
    </source>
</evidence>
<dbReference type="EC" id="6.1.1.2" evidence="8"/>
<evidence type="ECO:0000256" key="4">
    <source>
        <dbReference type="ARBA" id="ARBA00022840"/>
    </source>
</evidence>
<keyword evidence="5 8" id="KW-0648">Protein biosynthesis</keyword>
<comment type="function">
    <text evidence="8">Catalyzes the attachment of tryptophan to tRNA(Trp).</text>
</comment>
<dbReference type="PROSITE" id="PS00178">
    <property type="entry name" value="AA_TRNA_LIGASE_I"/>
    <property type="match status" value="1"/>
</dbReference>
<evidence type="ECO:0000256" key="1">
    <source>
        <dbReference type="ARBA" id="ARBA00005594"/>
    </source>
</evidence>
<keyword evidence="2 8" id="KW-0436">Ligase</keyword>
<reference evidence="10 11" key="1">
    <citation type="journal article" date="2016" name="Nat. Commun.">
        <title>Thousands of microbial genomes shed light on interconnected biogeochemical processes in an aquifer system.</title>
        <authorList>
            <person name="Anantharaman K."/>
            <person name="Brown C.T."/>
            <person name="Hug L.A."/>
            <person name="Sharon I."/>
            <person name="Castelle C.J."/>
            <person name="Probst A.J."/>
            <person name="Thomas B.C."/>
            <person name="Singh A."/>
            <person name="Wilkins M.J."/>
            <person name="Karaoz U."/>
            <person name="Brodie E.L."/>
            <person name="Williams K.H."/>
            <person name="Hubbard S.S."/>
            <person name="Banfield J.F."/>
        </authorList>
    </citation>
    <scope>NUCLEOTIDE SEQUENCE [LARGE SCALE GENOMIC DNA]</scope>
</reference>
<comment type="subcellular location">
    <subcellularLocation>
        <location evidence="8">Cytoplasm</location>
    </subcellularLocation>
</comment>
<dbReference type="InterPro" id="IPR050203">
    <property type="entry name" value="Trp-tRNA_synthetase"/>
</dbReference>
<dbReference type="PRINTS" id="PR01039">
    <property type="entry name" value="TRNASYNTHTRP"/>
</dbReference>
<feature type="binding site" evidence="8">
    <location>
        <begin position="17"/>
        <end position="19"/>
    </location>
    <ligand>
        <name>ATP</name>
        <dbReference type="ChEBI" id="CHEBI:30616"/>
    </ligand>
</feature>
<dbReference type="CDD" id="cd00806">
    <property type="entry name" value="TrpRS_core"/>
    <property type="match status" value="1"/>
</dbReference>
<comment type="catalytic activity">
    <reaction evidence="7 8">
        <text>tRNA(Trp) + L-tryptophan + ATP = L-tryptophyl-tRNA(Trp) + AMP + diphosphate + H(+)</text>
        <dbReference type="Rhea" id="RHEA:24080"/>
        <dbReference type="Rhea" id="RHEA-COMP:9671"/>
        <dbReference type="Rhea" id="RHEA-COMP:9705"/>
        <dbReference type="ChEBI" id="CHEBI:15378"/>
        <dbReference type="ChEBI" id="CHEBI:30616"/>
        <dbReference type="ChEBI" id="CHEBI:33019"/>
        <dbReference type="ChEBI" id="CHEBI:57912"/>
        <dbReference type="ChEBI" id="CHEBI:78442"/>
        <dbReference type="ChEBI" id="CHEBI:78535"/>
        <dbReference type="ChEBI" id="CHEBI:456215"/>
        <dbReference type="EC" id="6.1.1.2"/>
    </reaction>
</comment>
<evidence type="ECO:0000256" key="5">
    <source>
        <dbReference type="ARBA" id="ARBA00022917"/>
    </source>
</evidence>
<dbReference type="NCBIfam" id="TIGR00233">
    <property type="entry name" value="trpS"/>
    <property type="match status" value="1"/>
</dbReference>
<name>A0A1F7UTX6_9BACT</name>
<dbReference type="GO" id="GO:0006436">
    <property type="term" value="P:tryptophanyl-tRNA aminoacylation"/>
    <property type="evidence" value="ECO:0007669"/>
    <property type="project" value="UniProtKB-UniRule"/>
</dbReference>
<dbReference type="InterPro" id="IPR001412">
    <property type="entry name" value="aa-tRNA-synth_I_CS"/>
</dbReference>
<evidence type="ECO:0000256" key="7">
    <source>
        <dbReference type="ARBA" id="ARBA00049929"/>
    </source>
</evidence>
<dbReference type="SUPFAM" id="SSF52374">
    <property type="entry name" value="Nucleotidylyl transferase"/>
    <property type="match status" value="1"/>
</dbReference>
<dbReference type="GO" id="GO:0005829">
    <property type="term" value="C:cytosol"/>
    <property type="evidence" value="ECO:0007669"/>
    <property type="project" value="TreeGrafter"/>
</dbReference>
<protein>
    <recommendedName>
        <fullName evidence="8">Tryptophan--tRNA ligase</fullName>
        <ecNumber evidence="8">6.1.1.2</ecNumber>
    </recommendedName>
    <alternativeName>
        <fullName evidence="8">Tryptophanyl-tRNA synthetase</fullName>
        <shortName evidence="8">TrpRS</shortName>
    </alternativeName>
</protein>
<evidence type="ECO:0000313" key="10">
    <source>
        <dbReference type="EMBL" id="OGL81158.1"/>
    </source>
</evidence>
<evidence type="ECO:0000256" key="2">
    <source>
        <dbReference type="ARBA" id="ARBA00022598"/>
    </source>
</evidence>
<feature type="short sequence motif" description="'KMSKS' region" evidence="8">
    <location>
        <begin position="200"/>
        <end position="204"/>
    </location>
</feature>
<dbReference type="HAMAP" id="MF_00140_B">
    <property type="entry name" value="Trp_tRNA_synth_B"/>
    <property type="match status" value="1"/>
</dbReference>
<dbReference type="Gene3D" id="3.40.50.620">
    <property type="entry name" value="HUPs"/>
    <property type="match status" value="1"/>
</dbReference>
<evidence type="ECO:0000256" key="8">
    <source>
        <dbReference type="HAMAP-Rule" id="MF_00140"/>
    </source>
</evidence>
<dbReference type="PANTHER" id="PTHR43766">
    <property type="entry name" value="TRYPTOPHAN--TRNA LIGASE, MITOCHONDRIAL"/>
    <property type="match status" value="1"/>
</dbReference>
<dbReference type="AlphaFoldDB" id="A0A1F7UTX6"/>
<dbReference type="Proteomes" id="UP000176846">
    <property type="component" value="Unassembled WGS sequence"/>
</dbReference>
<sequence>MTAISKTEKQTTLSGIQPSGKLHIGNYLGALRQFPELQSNYDAYFMIADEHSLTEDYEPADKPAQILDVVAWFLAAGLNPRSSKIFLQSFVPEHAELTWIFSCVTPIGELERMTQYKDKASRQTKNVNAGLFIYPILQAADILLYKPLIVPIGEDQTQHLEFTRMIARRFNRRFGETFPEPRPRYTTVPRLMSFNDPLKKMSKSWPGGCIFLEDSPMVIAEKISRAVTDTSPTPGEMSPGVKNLFLLLKEFSDAATIKHFEKAHADGSIRYSNLKTALAKDIAKNLAPFQKKYVTLIKQPKKLMAVLKSGSQKARRVAQKTLTEVKQKIGLP</sequence>
<comment type="similarity">
    <text evidence="1 8 9">Belongs to the class-I aminoacyl-tRNA synthetase family.</text>
</comment>
<keyword evidence="4 8" id="KW-0067">ATP-binding</keyword>
<gene>
    <name evidence="8" type="primary">trpS</name>
    <name evidence="10" type="ORF">A2936_00985</name>
</gene>
<feature type="short sequence motif" description="'HIGH' region" evidence="8">
    <location>
        <begin position="18"/>
        <end position="26"/>
    </location>
</feature>
<evidence type="ECO:0000313" key="11">
    <source>
        <dbReference type="Proteomes" id="UP000176846"/>
    </source>
</evidence>